<evidence type="ECO:0000313" key="3">
    <source>
        <dbReference type="Proteomes" id="UP000195305"/>
    </source>
</evidence>
<proteinExistence type="predicted"/>
<dbReference type="Proteomes" id="UP000195305">
    <property type="component" value="Unassembled WGS sequence"/>
</dbReference>
<feature type="transmembrane region" description="Helical" evidence="1">
    <location>
        <begin position="163"/>
        <end position="186"/>
    </location>
</feature>
<keyword evidence="1" id="KW-1133">Transmembrane helix</keyword>
<dbReference type="OrthoDB" id="1655317at2"/>
<feature type="transmembrane region" description="Helical" evidence="1">
    <location>
        <begin position="54"/>
        <end position="72"/>
    </location>
</feature>
<reference evidence="2 3" key="1">
    <citation type="journal article" date="2018" name="BMC Genomics">
        <title>Whole genome sequencing and function prediction of 133 gut anaerobes isolated from chicken caecum in pure cultures.</title>
        <authorList>
            <person name="Medvecky M."/>
            <person name="Cejkova D."/>
            <person name="Polansky O."/>
            <person name="Karasova D."/>
            <person name="Kubasova T."/>
            <person name="Cizek A."/>
            <person name="Rychlik I."/>
        </authorList>
    </citation>
    <scope>NUCLEOTIDE SEQUENCE [LARGE SCALE GENOMIC DNA]</scope>
    <source>
        <strain evidence="2 3">An13</strain>
    </source>
</reference>
<keyword evidence="3" id="KW-1185">Reference proteome</keyword>
<evidence type="ECO:0000256" key="1">
    <source>
        <dbReference type="SAM" id="Phobius"/>
    </source>
</evidence>
<evidence type="ECO:0000313" key="2">
    <source>
        <dbReference type="EMBL" id="OUQ33318.1"/>
    </source>
</evidence>
<comment type="caution">
    <text evidence="2">The sequence shown here is derived from an EMBL/GenBank/DDBJ whole genome shotgun (WGS) entry which is preliminary data.</text>
</comment>
<accession>A0A1Y4STT5</accession>
<dbReference type="AlphaFoldDB" id="A0A1Y4STT5"/>
<feature type="transmembrane region" description="Helical" evidence="1">
    <location>
        <begin position="20"/>
        <end position="42"/>
    </location>
</feature>
<dbReference type="EMBL" id="NFLJ01000033">
    <property type="protein sequence ID" value="OUQ33318.1"/>
    <property type="molecule type" value="Genomic_DNA"/>
</dbReference>
<feature type="transmembrane region" description="Helical" evidence="1">
    <location>
        <begin position="212"/>
        <end position="234"/>
    </location>
</feature>
<name>A0A1Y4STT5_9FIRM</name>
<dbReference type="RefSeq" id="WP_087359138.1">
    <property type="nucleotide sequence ID" value="NZ_NFLJ01000033.1"/>
</dbReference>
<protein>
    <submittedName>
        <fullName evidence="2">Uncharacterized protein</fullName>
    </submittedName>
</protein>
<keyword evidence="1" id="KW-0472">Membrane</keyword>
<organism evidence="2 3">
    <name type="scientific">Massilimicrobiota timonensis</name>
    <dbReference type="NCBI Taxonomy" id="1776392"/>
    <lineage>
        <taxon>Bacteria</taxon>
        <taxon>Bacillati</taxon>
        <taxon>Bacillota</taxon>
        <taxon>Erysipelotrichia</taxon>
        <taxon>Erysipelotrichales</taxon>
        <taxon>Erysipelotrichaceae</taxon>
        <taxon>Massilimicrobiota</taxon>
    </lineage>
</organism>
<keyword evidence="1" id="KW-0812">Transmembrane</keyword>
<feature type="transmembrane region" description="Helical" evidence="1">
    <location>
        <begin position="84"/>
        <end position="103"/>
    </location>
</feature>
<feature type="transmembrane region" description="Helical" evidence="1">
    <location>
        <begin position="135"/>
        <end position="156"/>
    </location>
</feature>
<gene>
    <name evidence="2" type="ORF">B5E75_10860</name>
</gene>
<sequence>MKNLKSIIQYECMTSFKYIWIFYAIQYAIVGLITITIGLIMGTFEDVGTNCLEINTLIYVCVLGVLGFNEDFKMLIQNGFTRKYIYIATIAMFCFISGIMALVDTVVGNMMHLINNNYSSLYGALYGYDNLFMNWLWLFLFYVAFCSLLYLIVLVINRVGKNISIYLGVVFGGVILLIIALFRYVFSAELVRDIVEFLMQAMGFMTDGTINYIFPALTLFVIVAILGIGSYAVIRRTELK</sequence>